<reference evidence="3" key="1">
    <citation type="submission" date="2025-08" db="UniProtKB">
        <authorList>
            <consortium name="RefSeq"/>
        </authorList>
    </citation>
    <scope>IDENTIFICATION</scope>
</reference>
<gene>
    <name evidence="3" type="primary">LOC106012611</name>
</gene>
<dbReference type="Proteomes" id="UP000694888">
    <property type="component" value="Unplaced"/>
</dbReference>
<feature type="region of interest" description="Disordered" evidence="1">
    <location>
        <begin position="292"/>
        <end position="313"/>
    </location>
</feature>
<feature type="compositionally biased region" description="Basic and acidic residues" evidence="1">
    <location>
        <begin position="165"/>
        <end position="184"/>
    </location>
</feature>
<evidence type="ECO:0000256" key="1">
    <source>
        <dbReference type="SAM" id="MobiDB-lite"/>
    </source>
</evidence>
<proteinExistence type="predicted"/>
<feature type="compositionally biased region" description="Polar residues" evidence="1">
    <location>
        <begin position="292"/>
        <end position="307"/>
    </location>
</feature>
<name>A0ABM1A611_APLCA</name>
<sequence length="541" mass="61171">MPQMTNRRLVSQMTATPVGKGSVYTSMLKSCALNMARVAKINSSEDQRLQKVTKVLEKDVNYSHWRSTQEMDKTRQSLRRLHAFQEVLRDEYPAKNFVKPNKRQTNSDGVWCSIKDSRSDQASLRSIDMRSGAADGDDYSQRASITESNVPLYSLTVKQKASEQIPKEDQMRSADTVKRTQKGLERSLKGKQKTYKYGSAVMCEKSKHDLRGTLKASEPVLNEECRTSGNAMRKKQTPQRTLSGQLNKNQSDLTDNNVVDVRRPTKGTDQTLLNRQSRSTARVRFLDETPENALSNTPLTSRTTKSISIGDHSKQEKSTIIKFTPTDVDTSNAVKDNAATKTCRKDGEKQNIHPNIIRVKSDKFQPTRVTRHTDVTSTHHEPMTSPQSKDKESDKSSSGEGSDTYCSDSCKGNKKNNNILPAYVYSMGFSDARIRELEGKRLVRKEKVIQKIYSRGFDMKTLRAEIERKLRSGDPVRLRRLETQRLLGQSRETAERAIACSKANFSEESKTPPKDMTSFHTTADLEAEDLKKSEIISSHKL</sequence>
<feature type="region of interest" description="Disordered" evidence="1">
    <location>
        <begin position="161"/>
        <end position="184"/>
    </location>
</feature>
<evidence type="ECO:0000313" key="3">
    <source>
        <dbReference type="RefSeq" id="XP_012941517.1"/>
    </source>
</evidence>
<dbReference type="RefSeq" id="XP_012941517.1">
    <property type="nucleotide sequence ID" value="XM_013086063.2"/>
</dbReference>
<dbReference type="GeneID" id="106012611"/>
<keyword evidence="2" id="KW-1185">Reference proteome</keyword>
<organism evidence="2 3">
    <name type="scientific">Aplysia californica</name>
    <name type="common">California sea hare</name>
    <dbReference type="NCBI Taxonomy" id="6500"/>
    <lineage>
        <taxon>Eukaryota</taxon>
        <taxon>Metazoa</taxon>
        <taxon>Spiralia</taxon>
        <taxon>Lophotrochozoa</taxon>
        <taxon>Mollusca</taxon>
        <taxon>Gastropoda</taxon>
        <taxon>Heterobranchia</taxon>
        <taxon>Euthyneura</taxon>
        <taxon>Tectipleura</taxon>
        <taxon>Aplysiida</taxon>
        <taxon>Aplysioidea</taxon>
        <taxon>Aplysiidae</taxon>
        <taxon>Aplysia</taxon>
    </lineage>
</organism>
<feature type="region of interest" description="Disordered" evidence="1">
    <location>
        <begin position="225"/>
        <end position="252"/>
    </location>
</feature>
<protein>
    <submittedName>
        <fullName evidence="3">Uncharacterized protein LOC106012611</fullName>
    </submittedName>
</protein>
<feature type="region of interest" description="Disordered" evidence="1">
    <location>
        <begin position="502"/>
        <end position="523"/>
    </location>
</feature>
<accession>A0ABM1A611</accession>
<feature type="compositionally biased region" description="Basic and acidic residues" evidence="1">
    <location>
        <begin position="361"/>
        <end position="397"/>
    </location>
</feature>
<feature type="compositionally biased region" description="Polar residues" evidence="1">
    <location>
        <begin position="238"/>
        <end position="252"/>
    </location>
</feature>
<evidence type="ECO:0000313" key="2">
    <source>
        <dbReference type="Proteomes" id="UP000694888"/>
    </source>
</evidence>
<feature type="region of interest" description="Disordered" evidence="1">
    <location>
        <begin position="361"/>
        <end position="411"/>
    </location>
</feature>